<dbReference type="Pfam" id="PF00089">
    <property type="entry name" value="Trypsin"/>
    <property type="match status" value="1"/>
</dbReference>
<feature type="domain" description="Peptidase S1" evidence="2">
    <location>
        <begin position="1"/>
        <end position="127"/>
    </location>
</feature>
<proteinExistence type="predicted"/>
<evidence type="ECO:0000313" key="3">
    <source>
        <dbReference type="EMBL" id="CAG5112568.1"/>
    </source>
</evidence>
<keyword evidence="4" id="KW-1185">Reference proteome</keyword>
<dbReference type="PANTHER" id="PTHR24253">
    <property type="entry name" value="TRANSMEMBRANE PROTEASE SERINE"/>
    <property type="match status" value="1"/>
</dbReference>
<dbReference type="PROSITE" id="PS00135">
    <property type="entry name" value="TRYPSIN_SER"/>
    <property type="match status" value="1"/>
</dbReference>
<accession>A0ABN7T8V9</accession>
<dbReference type="InterPro" id="IPR001254">
    <property type="entry name" value="Trypsin_dom"/>
</dbReference>
<dbReference type="PROSITE" id="PS50240">
    <property type="entry name" value="TRYPSIN_DOM"/>
    <property type="match status" value="1"/>
</dbReference>
<dbReference type="InterPro" id="IPR043504">
    <property type="entry name" value="Peptidase_S1_PA_chymotrypsin"/>
</dbReference>
<dbReference type="InterPro" id="IPR033116">
    <property type="entry name" value="TRYPSIN_SER"/>
</dbReference>
<evidence type="ECO:0000313" key="4">
    <source>
        <dbReference type="Proteomes" id="UP001158576"/>
    </source>
</evidence>
<protein>
    <submittedName>
        <fullName evidence="3">Oidioi.mRNA.OKI2018_I69.chr2.g6766.t1.cds</fullName>
    </submittedName>
</protein>
<evidence type="ECO:0000256" key="1">
    <source>
        <dbReference type="ARBA" id="ARBA00023157"/>
    </source>
</evidence>
<gene>
    <name evidence="3" type="ORF">OKIOD_LOCUS15531</name>
</gene>
<reference evidence="3 4" key="1">
    <citation type="submission" date="2021-04" db="EMBL/GenBank/DDBJ databases">
        <authorList>
            <person name="Bliznina A."/>
        </authorList>
    </citation>
    <scope>NUCLEOTIDE SEQUENCE [LARGE SCALE GENOMIC DNA]</scope>
</reference>
<dbReference type="EMBL" id="OU015567">
    <property type="protein sequence ID" value="CAG5112568.1"/>
    <property type="molecule type" value="Genomic_DNA"/>
</dbReference>
<evidence type="ECO:0000259" key="2">
    <source>
        <dbReference type="PROSITE" id="PS50240"/>
    </source>
</evidence>
<name>A0ABN7T8V9_OIKDI</name>
<dbReference type="SMART" id="SM00020">
    <property type="entry name" value="Tryp_SPc"/>
    <property type="match status" value="1"/>
</dbReference>
<keyword evidence="1" id="KW-1015">Disulfide bond</keyword>
<sequence>MRHTKIIDNVTPVCLNSIPVTESSQFIVIGQGSLSEDDPGMQPVMYEVDVSWKTCNGYENEYMSDNMFCAADEGKDSCYGDSGGPLLFNQTLEQAGIVSWGMECAGDLPGVYATVSKLTSWIPVTITHYEANFLGAEVRVSEYSE</sequence>
<dbReference type="InterPro" id="IPR009003">
    <property type="entry name" value="Peptidase_S1_PA"/>
</dbReference>
<dbReference type="PANTHER" id="PTHR24253:SF176">
    <property type="entry name" value="CORIN, ISOFORM B"/>
    <property type="match status" value="1"/>
</dbReference>
<organism evidence="3 4">
    <name type="scientific">Oikopleura dioica</name>
    <name type="common">Tunicate</name>
    <dbReference type="NCBI Taxonomy" id="34765"/>
    <lineage>
        <taxon>Eukaryota</taxon>
        <taxon>Metazoa</taxon>
        <taxon>Chordata</taxon>
        <taxon>Tunicata</taxon>
        <taxon>Appendicularia</taxon>
        <taxon>Copelata</taxon>
        <taxon>Oikopleuridae</taxon>
        <taxon>Oikopleura</taxon>
    </lineage>
</organism>
<dbReference type="Gene3D" id="2.40.10.10">
    <property type="entry name" value="Trypsin-like serine proteases"/>
    <property type="match status" value="2"/>
</dbReference>
<dbReference type="Proteomes" id="UP001158576">
    <property type="component" value="Chromosome 2"/>
</dbReference>
<dbReference type="SUPFAM" id="SSF50494">
    <property type="entry name" value="Trypsin-like serine proteases"/>
    <property type="match status" value="1"/>
</dbReference>